<dbReference type="CDD" id="cd00038">
    <property type="entry name" value="CAP_ED"/>
    <property type="match status" value="1"/>
</dbReference>
<protein>
    <submittedName>
        <fullName evidence="2">Crp family transcriptional regulatory protein</fullName>
    </submittedName>
</protein>
<accession>A0A249PMG1</accession>
<evidence type="ECO:0000313" key="2">
    <source>
        <dbReference type="EMBL" id="ASY66937.1"/>
    </source>
</evidence>
<dbReference type="Gene3D" id="2.60.120.10">
    <property type="entry name" value="Jelly Rolls"/>
    <property type="match status" value="1"/>
</dbReference>
<dbReference type="InterPro" id="IPR014710">
    <property type="entry name" value="RmlC-like_jellyroll"/>
</dbReference>
<keyword evidence="3" id="KW-1185">Reference proteome</keyword>
<geneLocation type="plasmid" evidence="3">
    <name>psj05684b</name>
</geneLocation>
<sequence length="146" mass="16446">MAMFLVTEGCVKLMRYQENGSPAVLQRSTPGTIVAEASLFSGHYHCDAIAVTATQAFAVPVGEVRRLLNEDRAFALAWTMHLTRELQNTRKRAEIVSLRTVSARLDAWLTWNDGRLPTKGDWKALADEIAVSPEALYREFSRRRHS</sequence>
<evidence type="ECO:0000313" key="3">
    <source>
        <dbReference type="Proteomes" id="UP000217211"/>
    </source>
</evidence>
<organism evidence="2 3">
    <name type="scientific">Sinorhizobium sojae CCBAU 05684</name>
    <dbReference type="NCBI Taxonomy" id="716928"/>
    <lineage>
        <taxon>Bacteria</taxon>
        <taxon>Pseudomonadati</taxon>
        <taxon>Pseudomonadota</taxon>
        <taxon>Alphaproteobacteria</taxon>
        <taxon>Hyphomicrobiales</taxon>
        <taxon>Rhizobiaceae</taxon>
        <taxon>Sinorhizobium/Ensifer group</taxon>
        <taxon>Sinorhizobium</taxon>
    </lineage>
</organism>
<dbReference type="KEGG" id="esj:SJ05684_b59550"/>
<evidence type="ECO:0000259" key="1">
    <source>
        <dbReference type="Pfam" id="PF00027"/>
    </source>
</evidence>
<dbReference type="InterPro" id="IPR018490">
    <property type="entry name" value="cNMP-bd_dom_sf"/>
</dbReference>
<proteinExistence type="predicted"/>
<dbReference type="AlphaFoldDB" id="A0A249PMG1"/>
<dbReference type="InterPro" id="IPR000595">
    <property type="entry name" value="cNMP-bd_dom"/>
</dbReference>
<dbReference type="SUPFAM" id="SSF51206">
    <property type="entry name" value="cAMP-binding domain-like"/>
    <property type="match status" value="1"/>
</dbReference>
<dbReference type="EMBL" id="CP023068">
    <property type="protein sequence ID" value="ASY66937.1"/>
    <property type="molecule type" value="Genomic_DNA"/>
</dbReference>
<dbReference type="Proteomes" id="UP000217211">
    <property type="component" value="Plasmid pSJ05684b"/>
</dbReference>
<gene>
    <name evidence="2" type="ORF">SJ05684_b59550</name>
</gene>
<keyword evidence="2" id="KW-0614">Plasmid</keyword>
<dbReference type="eggNOG" id="COG0664">
    <property type="taxonomic scope" value="Bacteria"/>
</dbReference>
<feature type="domain" description="Cyclic nucleotide-binding" evidence="1">
    <location>
        <begin position="3"/>
        <end position="71"/>
    </location>
</feature>
<name>A0A249PMG1_9HYPH</name>
<dbReference type="Pfam" id="PF00027">
    <property type="entry name" value="cNMP_binding"/>
    <property type="match status" value="1"/>
</dbReference>
<dbReference type="STRING" id="716928.GCA_000261485_02985"/>
<reference evidence="2 3" key="1">
    <citation type="submission" date="2017-08" db="EMBL/GenBank/DDBJ databases">
        <title>Multipartite genome sequences of Sinorhizobium species nodulating soybeans.</title>
        <authorList>
            <person name="Tian C.F."/>
        </authorList>
    </citation>
    <scope>NUCLEOTIDE SEQUENCE [LARGE SCALE GENOMIC DNA]</scope>
    <source>
        <strain evidence="2 3">CCBAU 05684</strain>
        <plasmid evidence="3">psj05684b</plasmid>
    </source>
</reference>